<dbReference type="PROSITE" id="PS50110">
    <property type="entry name" value="RESPONSE_REGULATORY"/>
    <property type="match status" value="1"/>
</dbReference>
<reference evidence="14 15" key="1">
    <citation type="submission" date="2015-10" db="EMBL/GenBank/DDBJ databases">
        <title>Butyribacter intestini gen. nov., sp. nov., a butyric acid-producing bacterium of the family Lachnospiraceae isolated from the human faeces.</title>
        <authorList>
            <person name="Zou Y."/>
            <person name="Xue W."/>
            <person name="Luo G."/>
            <person name="Lv M."/>
        </authorList>
    </citation>
    <scope>NUCLEOTIDE SEQUENCE [LARGE SCALE GENOMIC DNA]</scope>
    <source>
        <strain evidence="14 15">TF01-11</strain>
    </source>
</reference>
<gene>
    <name evidence="14" type="ORF">APZ18_08935</name>
</gene>
<dbReference type="InterPro" id="IPR036641">
    <property type="entry name" value="HPT_dom_sf"/>
</dbReference>
<keyword evidence="15" id="KW-1185">Reference proteome</keyword>
<dbReference type="GO" id="GO:0000160">
    <property type="term" value="P:phosphorelay signal transduction system"/>
    <property type="evidence" value="ECO:0007669"/>
    <property type="project" value="UniProtKB-KW"/>
</dbReference>
<evidence type="ECO:0000256" key="1">
    <source>
        <dbReference type="ARBA" id="ARBA00004651"/>
    </source>
</evidence>
<evidence type="ECO:0000256" key="12">
    <source>
        <dbReference type="PROSITE-ProRule" id="PRU00169"/>
    </source>
</evidence>
<dbReference type="CDD" id="cd17546">
    <property type="entry name" value="REC_hyHK_CKI1_RcsC-like"/>
    <property type="match status" value="1"/>
</dbReference>
<dbReference type="Proteomes" id="UP000050833">
    <property type="component" value="Unassembled WGS sequence"/>
</dbReference>
<dbReference type="Pfam" id="PF00072">
    <property type="entry name" value="Response_reg"/>
    <property type="match status" value="1"/>
</dbReference>
<organism evidence="14 15">
    <name type="scientific">Butyribacter intestini</name>
    <dbReference type="NCBI Taxonomy" id="1703332"/>
    <lineage>
        <taxon>Bacteria</taxon>
        <taxon>Bacillati</taxon>
        <taxon>Bacillota</taxon>
        <taxon>Clostridia</taxon>
        <taxon>Lachnospirales</taxon>
        <taxon>Lachnospiraceae</taxon>
        <taxon>Butyribacter</taxon>
    </lineage>
</organism>
<keyword evidence="8" id="KW-1133">Transmembrane helix</keyword>
<keyword evidence="4 12" id="KW-0597">Phosphoprotein</keyword>
<evidence type="ECO:0000256" key="2">
    <source>
        <dbReference type="ARBA" id="ARBA00018672"/>
    </source>
</evidence>
<proteinExistence type="predicted"/>
<keyword evidence="7" id="KW-0067">ATP-binding</keyword>
<evidence type="ECO:0000256" key="6">
    <source>
        <dbReference type="ARBA" id="ARBA00022741"/>
    </source>
</evidence>
<feature type="domain" description="Response regulatory" evidence="13">
    <location>
        <begin position="8"/>
        <end position="125"/>
    </location>
</feature>
<keyword evidence="6" id="KW-0547">Nucleotide-binding</keyword>
<comment type="subcellular location">
    <subcellularLocation>
        <location evidence="1">Cell membrane</location>
        <topology evidence="1">Multi-pass membrane protein</topology>
    </subcellularLocation>
</comment>
<keyword evidence="10" id="KW-0472">Membrane</keyword>
<dbReference type="RefSeq" id="WP_022014725.1">
    <property type="nucleotide sequence ID" value="NZ_JAQDCV010000002.1"/>
</dbReference>
<dbReference type="SUPFAM" id="SSF47226">
    <property type="entry name" value="Histidine-containing phosphotransfer domain, HPT domain"/>
    <property type="match status" value="1"/>
</dbReference>
<evidence type="ECO:0000313" key="15">
    <source>
        <dbReference type="Proteomes" id="UP000050833"/>
    </source>
</evidence>
<dbReference type="AlphaFoldDB" id="A0AAW3JQV8"/>
<keyword evidence="5" id="KW-0812">Transmembrane</keyword>
<feature type="modified residue" description="4-aspartylphosphate" evidence="12">
    <location>
        <position position="57"/>
    </location>
</feature>
<dbReference type="InterPro" id="IPR001789">
    <property type="entry name" value="Sig_transdc_resp-reg_receiver"/>
</dbReference>
<evidence type="ECO:0000256" key="3">
    <source>
        <dbReference type="ARBA" id="ARBA00022475"/>
    </source>
</evidence>
<name>A0AAW3JQV8_9FIRM</name>
<evidence type="ECO:0000256" key="7">
    <source>
        <dbReference type="ARBA" id="ARBA00022840"/>
    </source>
</evidence>
<dbReference type="Gene3D" id="3.40.50.2300">
    <property type="match status" value="1"/>
</dbReference>
<protein>
    <recommendedName>
        <fullName evidence="2">Stage 0 sporulation protein A homolog</fullName>
    </recommendedName>
</protein>
<keyword evidence="3" id="KW-1003">Cell membrane</keyword>
<evidence type="ECO:0000256" key="9">
    <source>
        <dbReference type="ARBA" id="ARBA00023012"/>
    </source>
</evidence>
<dbReference type="SUPFAM" id="SSF52172">
    <property type="entry name" value="CheY-like"/>
    <property type="match status" value="1"/>
</dbReference>
<comment type="function">
    <text evidence="11">May play the central regulatory role in sporulation. It may be an element of the effector pathway responsible for the activation of sporulation genes in response to nutritional stress. Spo0A may act in concert with spo0H (a sigma factor) to control the expression of some genes that are critical to the sporulation process.</text>
</comment>
<dbReference type="PANTHER" id="PTHR45339">
    <property type="entry name" value="HYBRID SIGNAL TRANSDUCTION HISTIDINE KINASE J"/>
    <property type="match status" value="1"/>
</dbReference>
<evidence type="ECO:0000256" key="4">
    <source>
        <dbReference type="ARBA" id="ARBA00022553"/>
    </source>
</evidence>
<dbReference type="EMBL" id="LLKB01000005">
    <property type="protein sequence ID" value="KQC84840.1"/>
    <property type="molecule type" value="Genomic_DNA"/>
</dbReference>
<evidence type="ECO:0000256" key="11">
    <source>
        <dbReference type="ARBA" id="ARBA00024867"/>
    </source>
</evidence>
<keyword evidence="9" id="KW-0902">Two-component regulatory system</keyword>
<dbReference type="SMART" id="SM00448">
    <property type="entry name" value="REC"/>
    <property type="match status" value="1"/>
</dbReference>
<dbReference type="PANTHER" id="PTHR45339:SF1">
    <property type="entry name" value="HYBRID SIGNAL TRANSDUCTION HISTIDINE KINASE J"/>
    <property type="match status" value="1"/>
</dbReference>
<dbReference type="GO" id="GO:0005886">
    <property type="term" value="C:plasma membrane"/>
    <property type="evidence" value="ECO:0007669"/>
    <property type="project" value="UniProtKB-SubCell"/>
</dbReference>
<evidence type="ECO:0000256" key="8">
    <source>
        <dbReference type="ARBA" id="ARBA00022989"/>
    </source>
</evidence>
<accession>A0AAW3JQV8</accession>
<sequence>MKKLSELDVLVVDDNSANTLVLKAMIERYGANADTAESGMEAIEMSCSKSYDIVLMDYLMPDMDGVESIRQIKFVAGDNDNTLYFGVSATVDNQVMEMFRAAGASDVLRKPVRKENLEEVFSANGIEIDTIEVEEEEEKDRTMFLNAVEGLNYQEGLSLMAGSLENYMKVLAVSVRNIIENYNMIDVIRNTEQMETMTLYFHSLKGIFLNIGADELAGQSKRMEFAAREFENPYVHEMMDGYLDKVKKFHDELEQACIFYKEQDINKSKIEVMPATEFMQNIERLKEYIEDFNYIDIIELLEKMMGSASAETQSILNDVYDNVQNFEYDTALEILNNVTEN</sequence>
<evidence type="ECO:0000256" key="10">
    <source>
        <dbReference type="ARBA" id="ARBA00023136"/>
    </source>
</evidence>
<dbReference type="Gene3D" id="1.20.120.160">
    <property type="entry name" value="HPT domain"/>
    <property type="match status" value="1"/>
</dbReference>
<dbReference type="InterPro" id="IPR011006">
    <property type="entry name" value="CheY-like_superfamily"/>
</dbReference>
<evidence type="ECO:0000259" key="13">
    <source>
        <dbReference type="PROSITE" id="PS50110"/>
    </source>
</evidence>
<evidence type="ECO:0000313" key="14">
    <source>
        <dbReference type="EMBL" id="KQC84840.1"/>
    </source>
</evidence>
<dbReference type="GO" id="GO:0005524">
    <property type="term" value="F:ATP binding"/>
    <property type="evidence" value="ECO:0007669"/>
    <property type="project" value="UniProtKB-KW"/>
</dbReference>
<evidence type="ECO:0000256" key="5">
    <source>
        <dbReference type="ARBA" id="ARBA00022692"/>
    </source>
</evidence>
<comment type="caution">
    <text evidence="14">The sequence shown here is derived from an EMBL/GenBank/DDBJ whole genome shotgun (WGS) entry which is preliminary data.</text>
</comment>